<comment type="caution">
    <text evidence="2">The sequence shown here is derived from an EMBL/GenBank/DDBJ whole genome shotgun (WGS) entry which is preliminary data.</text>
</comment>
<evidence type="ECO:0000256" key="1">
    <source>
        <dbReference type="SAM" id="MobiDB-lite"/>
    </source>
</evidence>
<dbReference type="Gene3D" id="3.40.50.300">
    <property type="entry name" value="P-loop containing nucleotide triphosphate hydrolases"/>
    <property type="match status" value="1"/>
</dbReference>
<dbReference type="AlphaFoldDB" id="X6LFQ3"/>
<evidence type="ECO:0008006" key="4">
    <source>
        <dbReference type="Google" id="ProtNLM"/>
    </source>
</evidence>
<dbReference type="InterPro" id="IPR027417">
    <property type="entry name" value="P-loop_NTPase"/>
</dbReference>
<accession>X6LFQ3</accession>
<evidence type="ECO:0000313" key="2">
    <source>
        <dbReference type="EMBL" id="ETN99574.1"/>
    </source>
</evidence>
<feature type="compositionally biased region" description="Basic and acidic residues" evidence="1">
    <location>
        <begin position="101"/>
        <end position="119"/>
    </location>
</feature>
<protein>
    <recommendedName>
        <fullName evidence="4">G domain-containing protein</fullName>
    </recommendedName>
</protein>
<dbReference type="Proteomes" id="UP000023152">
    <property type="component" value="Unassembled WGS sequence"/>
</dbReference>
<proteinExistence type="predicted"/>
<organism evidence="2 3">
    <name type="scientific">Reticulomyxa filosa</name>
    <dbReference type="NCBI Taxonomy" id="46433"/>
    <lineage>
        <taxon>Eukaryota</taxon>
        <taxon>Sar</taxon>
        <taxon>Rhizaria</taxon>
        <taxon>Retaria</taxon>
        <taxon>Foraminifera</taxon>
        <taxon>Monothalamids</taxon>
        <taxon>Reticulomyxidae</taxon>
        <taxon>Reticulomyxa</taxon>
    </lineage>
</organism>
<gene>
    <name evidence="2" type="ORF">RFI_37896</name>
</gene>
<sequence length="377" mass="42565">KIQSGEDLKTIWAERYKNSDTCCLRLKVISDNISENGENEERMYMDTRTKEGEWGEEQTGIRDQSSNKFIADKMIGREEEEDKTAVSTLEYKQKKVGNTHEFNDDEKKEDTKISHEKPSKTSPVIVKEKEYFNIRLMLKLMKKAEEAASEIKDKNVSTLIHYLAGSKMEKQMVDGKPHIAPVKIINKALNNVTCSASAKSETKYITAVPVNLKELGVLSIKLDNVVLCDTPGFEDTNGPEVDVANGMGIIKALQTCKSVKPVVLISYTALGNRMSCVRELVLTLVRVIQPIQDHLSAFAYVFTKFPDDQKQSIHALVNDTYNNIQEEEKDEGYRVLLAHIAEQTEENVLAPDLLKDSPKILLKRLADPQNFIKNPSK</sequence>
<dbReference type="EMBL" id="ASPP01043557">
    <property type="protein sequence ID" value="ETN99574.1"/>
    <property type="molecule type" value="Genomic_DNA"/>
</dbReference>
<keyword evidence="3" id="KW-1185">Reference proteome</keyword>
<reference evidence="2 3" key="1">
    <citation type="journal article" date="2013" name="Curr. Biol.">
        <title>The Genome of the Foraminiferan Reticulomyxa filosa.</title>
        <authorList>
            <person name="Glockner G."/>
            <person name="Hulsmann N."/>
            <person name="Schleicher M."/>
            <person name="Noegel A.A."/>
            <person name="Eichinger L."/>
            <person name="Gallinger C."/>
            <person name="Pawlowski J."/>
            <person name="Sierra R."/>
            <person name="Euteneuer U."/>
            <person name="Pillet L."/>
            <person name="Moustafa A."/>
            <person name="Platzer M."/>
            <person name="Groth M."/>
            <person name="Szafranski K."/>
            <person name="Schliwa M."/>
        </authorList>
    </citation>
    <scope>NUCLEOTIDE SEQUENCE [LARGE SCALE GENOMIC DNA]</scope>
</reference>
<name>X6LFQ3_RETFI</name>
<evidence type="ECO:0000313" key="3">
    <source>
        <dbReference type="Proteomes" id="UP000023152"/>
    </source>
</evidence>
<feature type="region of interest" description="Disordered" evidence="1">
    <location>
        <begin position="97"/>
        <end position="120"/>
    </location>
</feature>
<feature type="non-terminal residue" evidence="2">
    <location>
        <position position="377"/>
    </location>
</feature>
<feature type="non-terminal residue" evidence="2">
    <location>
        <position position="1"/>
    </location>
</feature>